<comment type="caution">
    <text evidence="1">The sequence shown here is derived from an EMBL/GenBank/DDBJ whole genome shotgun (WGS) entry which is preliminary data.</text>
</comment>
<dbReference type="EMBL" id="MDED01000074">
    <property type="protein sequence ID" value="PPU70884.1"/>
    <property type="molecule type" value="Genomic_DNA"/>
</dbReference>
<organism evidence="1 2">
    <name type="scientific">Xanthomonas cucurbitae</name>
    <dbReference type="NCBI Taxonomy" id="56453"/>
    <lineage>
        <taxon>Bacteria</taxon>
        <taxon>Pseudomonadati</taxon>
        <taxon>Pseudomonadota</taxon>
        <taxon>Gammaproteobacteria</taxon>
        <taxon>Lysobacterales</taxon>
        <taxon>Lysobacteraceae</taxon>
        <taxon>Xanthomonas</taxon>
    </lineage>
</organism>
<evidence type="ECO:0000313" key="2">
    <source>
        <dbReference type="Proteomes" id="UP000239561"/>
    </source>
</evidence>
<proteinExistence type="predicted"/>
<sequence length="78" mass="9137">MLFIFWENSFTPLLLLRNSNLHQTHDIRRLANKWLAIQPSKPKMRCQSLSDLASLIPIVCKTKNVRRFISSHVSNDVF</sequence>
<dbReference type="AlphaFoldDB" id="A0A2S7DAX7"/>
<accession>A0A2S7DAX7</accession>
<dbReference type="Proteomes" id="UP000239561">
    <property type="component" value="Unassembled WGS sequence"/>
</dbReference>
<evidence type="ECO:0000313" key="1">
    <source>
        <dbReference type="EMBL" id="PPU70884.1"/>
    </source>
</evidence>
<reference evidence="1 2" key="1">
    <citation type="submission" date="2016-08" db="EMBL/GenBank/DDBJ databases">
        <authorList>
            <person name="Seilhamer J.J."/>
        </authorList>
    </citation>
    <scope>NUCLEOTIDE SEQUENCE [LARGE SCALE GENOMIC DNA]</scope>
    <source>
        <strain evidence="1 2">CFBP2542</strain>
    </source>
</reference>
<protein>
    <submittedName>
        <fullName evidence="1">Uncharacterized protein</fullName>
    </submittedName>
</protein>
<gene>
    <name evidence="1" type="ORF">XcuCFBP2542_18465</name>
</gene>
<name>A0A2S7DAX7_9XANT</name>